<feature type="transmembrane region" description="Helical" evidence="2">
    <location>
        <begin position="362"/>
        <end position="390"/>
    </location>
</feature>
<feature type="compositionally biased region" description="Basic residues" evidence="1">
    <location>
        <begin position="962"/>
        <end position="979"/>
    </location>
</feature>
<keyword evidence="4" id="KW-1185">Reference proteome</keyword>
<protein>
    <recommendedName>
        <fullName evidence="5">Dendritic cell-specific transmembrane protein-like domain-containing protein</fullName>
    </recommendedName>
</protein>
<feature type="transmembrane region" description="Helical" evidence="2">
    <location>
        <begin position="869"/>
        <end position="885"/>
    </location>
</feature>
<gene>
    <name evidence="3" type="ORF">E2C01_051185</name>
</gene>
<feature type="region of interest" description="Disordered" evidence="1">
    <location>
        <begin position="959"/>
        <end position="1097"/>
    </location>
</feature>
<proteinExistence type="predicted"/>
<feature type="compositionally biased region" description="Basic and acidic residues" evidence="1">
    <location>
        <begin position="1065"/>
        <end position="1097"/>
    </location>
</feature>
<dbReference type="Pfam" id="PF26039">
    <property type="entry name" value="Dcst2"/>
    <property type="match status" value="1"/>
</dbReference>
<feature type="transmembrane region" description="Helical" evidence="2">
    <location>
        <begin position="426"/>
        <end position="448"/>
    </location>
</feature>
<keyword evidence="2" id="KW-1133">Transmembrane helix</keyword>
<name>A0A5B7GAA7_PORTR</name>
<feature type="compositionally biased region" description="Basic residues" evidence="1">
    <location>
        <begin position="1045"/>
        <end position="1063"/>
    </location>
</feature>
<evidence type="ECO:0000256" key="1">
    <source>
        <dbReference type="SAM" id="MobiDB-lite"/>
    </source>
</evidence>
<accession>A0A5B7GAA7</accession>
<dbReference type="EMBL" id="VSRR010014598">
    <property type="protein sequence ID" value="MPC57210.1"/>
    <property type="molecule type" value="Genomic_DNA"/>
</dbReference>
<sequence length="1300" mass="150200">MVVEALRVLWLEIPVTFPGLPEELKLQVKALRVGCWSLLVRRYKTRLSLPLDGRQWRPHNGHLRYHLIPPLLFSWDCELVSFRIKIRDLCTRVSCCYKFGPVDQLSDRHLPHIGYTCLSGQSLEDCLIVTGLAPQVKEASNVSESSCESTASGVSQASSVSKASCDLAASFVSAASCVSEAMVSPKEKDLDFSSALRRRPCRPVPPTSLVLDFLKHSQENFMFPNFYLERRQRTHNLIKEAITYRFDKIEMVASKMYNVDMIHFRLKRKFVEMLMQISFIWQVWSIKVKENLNFYWMFLLHQIENLRYLRLVEKAKDNNNLRLQIRLEYRMSELIYQMRKKLMHLKGLQKGLYIPMKKRRSYLSIMLTNTATSLVWIMMSAALAVTYLFISYKATGEVKLESVVFVNVLLLLFCFSSHFYQGRIYIKLTVLQIIVGFTASTHLLFICLEFTRQTLIFTENVRRIGQAVVNYSNLYRSMLFHLIEYEKAKRAAKVVMILEYIATTRERMAQALRAMVLYARYIKTVIDSIKNSFKSIKLLETMCKVIVPSLKNYCEATPEEVYKNCRSVVGGFGAFFGWCLVVEKIRQFVCSTFYKPFSFLCNFDEVVKKFLNEALQDIYITKLFQELKEEFMVRVNVEYRFNHTLDYDGRSDKADKSEVFERLSNYIPAYGATDAFFQYVSYLVMARTFLKPILDIWTFKKDLSFENDCVGSKTFKKLDKKEKKENRILPLTDEDKYYFRETTFSLPPGAKRYRLLLSVYWQSAAAFALVVICTFFTAFSSLNMIFMSFDELTSLTPESKTQFNGARKAARNYTYPGIFSKSAMDFYKSMKKLTEDEQDRVKTFKDYEKKFKEIKPKLLGGDISLIHKLYLWGVVVVICNTLGFLKRLAYGKILEHFYHMYKKERAMDLMNRIDEKRIKLAVKRAQQIAMALLAAKIFAAGAPGGAMAGGVIKQLEAEKKKDDKKKRKAKKKREERKKKAREEKKEVKKQKEKKKKKRGKKRKGGKGKKGIKIAGQDEGEGSGPQSEAVFVKAMKPKGGKDRGKGKSKGKSKGKGKGKGKGKSMSKGEGKDKGEGKRGVKDKDKDKGKDKKDDKDKKKGPWNRCFTFMWKLVPKINLFFLEKFVCTKCLKTTNYKDLQYCAQPTCGAALCPSCAHKCQERNEGKCFHCNYLLILDTYLEFPLELSPSRSLCEEDLEPWYIDPEMRFGWMKPLILCTVCGKNYVLNYLLDECVLCRKDGTQDFDPTKYEGPTRKPGDPYAQVQLPGFAFLDSAKSEQDKHPVFYRVRIEAAQCTPTPPQCM</sequence>
<reference evidence="3 4" key="1">
    <citation type="submission" date="2019-05" db="EMBL/GenBank/DDBJ databases">
        <title>Another draft genome of Portunus trituberculatus and its Hox gene families provides insights of decapod evolution.</title>
        <authorList>
            <person name="Jeong J.-H."/>
            <person name="Song I."/>
            <person name="Kim S."/>
            <person name="Choi T."/>
            <person name="Kim D."/>
            <person name="Ryu S."/>
            <person name="Kim W."/>
        </authorList>
    </citation>
    <scope>NUCLEOTIDE SEQUENCE [LARGE SCALE GENOMIC DNA]</scope>
    <source>
        <tissue evidence="3">Muscle</tissue>
    </source>
</reference>
<evidence type="ECO:0008006" key="5">
    <source>
        <dbReference type="Google" id="ProtNLM"/>
    </source>
</evidence>
<organism evidence="3 4">
    <name type="scientific">Portunus trituberculatus</name>
    <name type="common">Swimming crab</name>
    <name type="synonym">Neptunus trituberculatus</name>
    <dbReference type="NCBI Taxonomy" id="210409"/>
    <lineage>
        <taxon>Eukaryota</taxon>
        <taxon>Metazoa</taxon>
        <taxon>Ecdysozoa</taxon>
        <taxon>Arthropoda</taxon>
        <taxon>Crustacea</taxon>
        <taxon>Multicrustacea</taxon>
        <taxon>Malacostraca</taxon>
        <taxon>Eumalacostraca</taxon>
        <taxon>Eucarida</taxon>
        <taxon>Decapoda</taxon>
        <taxon>Pleocyemata</taxon>
        <taxon>Brachyura</taxon>
        <taxon>Eubrachyura</taxon>
        <taxon>Portunoidea</taxon>
        <taxon>Portunidae</taxon>
        <taxon>Portuninae</taxon>
        <taxon>Portunus</taxon>
    </lineage>
</organism>
<keyword evidence="2" id="KW-0812">Transmembrane</keyword>
<feature type="transmembrane region" description="Helical" evidence="2">
    <location>
        <begin position="759"/>
        <end position="786"/>
    </location>
</feature>
<keyword evidence="2" id="KW-0472">Membrane</keyword>
<evidence type="ECO:0000313" key="4">
    <source>
        <dbReference type="Proteomes" id="UP000324222"/>
    </source>
</evidence>
<feature type="transmembrane region" description="Helical" evidence="2">
    <location>
        <begin position="402"/>
        <end position="420"/>
    </location>
</feature>
<dbReference type="Proteomes" id="UP000324222">
    <property type="component" value="Unassembled WGS sequence"/>
</dbReference>
<evidence type="ECO:0000313" key="3">
    <source>
        <dbReference type="EMBL" id="MPC57210.1"/>
    </source>
</evidence>
<comment type="caution">
    <text evidence="3">The sequence shown here is derived from an EMBL/GenBank/DDBJ whole genome shotgun (WGS) entry which is preliminary data.</text>
</comment>
<feature type="compositionally biased region" description="Basic residues" evidence="1">
    <location>
        <begin position="987"/>
        <end position="1011"/>
    </location>
</feature>
<feature type="transmembrane region" description="Helical" evidence="2">
    <location>
        <begin position="928"/>
        <end position="952"/>
    </location>
</feature>
<evidence type="ECO:0000256" key="2">
    <source>
        <dbReference type="SAM" id="Phobius"/>
    </source>
</evidence>